<evidence type="ECO:0000313" key="1">
    <source>
        <dbReference type="EMBL" id="KAF2478365.1"/>
    </source>
</evidence>
<dbReference type="EMBL" id="MU003492">
    <property type="protein sequence ID" value="KAF2478365.1"/>
    <property type="molecule type" value="Genomic_DNA"/>
</dbReference>
<organism evidence="1 2">
    <name type="scientific">Lindgomyces ingoldianus</name>
    <dbReference type="NCBI Taxonomy" id="673940"/>
    <lineage>
        <taxon>Eukaryota</taxon>
        <taxon>Fungi</taxon>
        <taxon>Dikarya</taxon>
        <taxon>Ascomycota</taxon>
        <taxon>Pezizomycotina</taxon>
        <taxon>Dothideomycetes</taxon>
        <taxon>Pleosporomycetidae</taxon>
        <taxon>Pleosporales</taxon>
        <taxon>Lindgomycetaceae</taxon>
        <taxon>Lindgomyces</taxon>
    </lineage>
</organism>
<sequence length="92" mass="10360">MRFSCPRNFFATMASGITSQATSSHSGETECDTPLDSTLALSFQGYRIDMHVDAVNSLPTGIWQILSSTNRYPESRNFRNIDFVYCLPYPPK</sequence>
<dbReference type="Proteomes" id="UP000799755">
    <property type="component" value="Unassembled WGS sequence"/>
</dbReference>
<accession>A0ACB6RH22</accession>
<comment type="caution">
    <text evidence="1">The sequence shown here is derived from an EMBL/GenBank/DDBJ whole genome shotgun (WGS) entry which is preliminary data.</text>
</comment>
<proteinExistence type="predicted"/>
<reference evidence="1" key="1">
    <citation type="journal article" date="2020" name="Stud. Mycol.">
        <title>101 Dothideomycetes genomes: a test case for predicting lifestyles and emergence of pathogens.</title>
        <authorList>
            <person name="Haridas S."/>
            <person name="Albert R."/>
            <person name="Binder M."/>
            <person name="Bloem J."/>
            <person name="Labutti K."/>
            <person name="Salamov A."/>
            <person name="Andreopoulos B."/>
            <person name="Baker S."/>
            <person name="Barry K."/>
            <person name="Bills G."/>
            <person name="Bluhm B."/>
            <person name="Cannon C."/>
            <person name="Castanera R."/>
            <person name="Culley D."/>
            <person name="Daum C."/>
            <person name="Ezra D."/>
            <person name="Gonzalez J."/>
            <person name="Henrissat B."/>
            <person name="Kuo A."/>
            <person name="Liang C."/>
            <person name="Lipzen A."/>
            <person name="Lutzoni F."/>
            <person name="Magnuson J."/>
            <person name="Mondo S."/>
            <person name="Nolan M."/>
            <person name="Ohm R."/>
            <person name="Pangilinan J."/>
            <person name="Park H.-J."/>
            <person name="Ramirez L."/>
            <person name="Alfaro M."/>
            <person name="Sun H."/>
            <person name="Tritt A."/>
            <person name="Yoshinaga Y."/>
            <person name="Zwiers L.-H."/>
            <person name="Turgeon B."/>
            <person name="Goodwin S."/>
            <person name="Spatafora J."/>
            <person name="Crous P."/>
            <person name="Grigoriev I."/>
        </authorList>
    </citation>
    <scope>NUCLEOTIDE SEQUENCE</scope>
    <source>
        <strain evidence="1">ATCC 200398</strain>
    </source>
</reference>
<gene>
    <name evidence="1" type="ORF">BDR25DRAFT_348622</name>
</gene>
<protein>
    <submittedName>
        <fullName evidence="1">Uncharacterized protein</fullName>
    </submittedName>
</protein>
<evidence type="ECO:0000313" key="2">
    <source>
        <dbReference type="Proteomes" id="UP000799755"/>
    </source>
</evidence>
<name>A0ACB6RH22_9PLEO</name>
<keyword evidence="2" id="KW-1185">Reference proteome</keyword>